<evidence type="ECO:0000259" key="1">
    <source>
        <dbReference type="Pfam" id="PF00561"/>
    </source>
</evidence>
<gene>
    <name evidence="2" type="ORF">QMA06_01690</name>
</gene>
<dbReference type="Proteomes" id="UP001231197">
    <property type="component" value="Unassembled WGS sequence"/>
</dbReference>
<dbReference type="EMBL" id="JASDDK010000001">
    <property type="protein sequence ID" value="MDN3491415.1"/>
    <property type="molecule type" value="Genomic_DNA"/>
</dbReference>
<dbReference type="RefSeq" id="WP_290205120.1">
    <property type="nucleotide sequence ID" value="NZ_JASDDK010000001.1"/>
</dbReference>
<dbReference type="Pfam" id="PF00561">
    <property type="entry name" value="Abhydrolase_1"/>
    <property type="match status" value="1"/>
</dbReference>
<sequence length="258" mass="29061">MYIDCKNSQIHYTVDGKGESIVLLHGFLETTAMWNHLIPKFSKTHQVICIDLLGHGKTGCLGYIHTMEEMAEAVFSVLNHLNIVSANFVGHSMGGYVALALAEKHPDLFTSLCLMNSTFEADDENKKALRTRANKMAQTNFINLVRMSFENLFAVESKIKFKNEFSEALQIALQIPVQGYIAASEGMKVRPDRFEVFKHLDAKKLVIIGKKDTLINGNRLISKVKSTPIDYVEFSEGHMSHIENKSELTDILIQLIEK</sequence>
<dbReference type="GO" id="GO:0016787">
    <property type="term" value="F:hydrolase activity"/>
    <property type="evidence" value="ECO:0007669"/>
    <property type="project" value="UniProtKB-KW"/>
</dbReference>
<dbReference type="SUPFAM" id="SSF53474">
    <property type="entry name" value="alpha/beta-Hydrolases"/>
    <property type="match status" value="1"/>
</dbReference>
<reference evidence="2 3" key="1">
    <citation type="journal article" date="2023" name="Int. J. Syst. Evol. Microbiol.">
        <title>Winogradskyella bathintestinalis sp. nov., isolated from the intestine of the deep-sea loosejaw dragonfish, Malacosteus niger.</title>
        <authorList>
            <person name="Uniacke-Lowe S."/>
            <person name="Johnson C.N."/>
            <person name="Stanton C."/>
            <person name="Hill C."/>
            <person name="Ross P."/>
        </authorList>
    </citation>
    <scope>NUCLEOTIDE SEQUENCE [LARGE SCALE GENOMIC DNA]</scope>
    <source>
        <strain evidence="2 3">APC 3343</strain>
    </source>
</reference>
<dbReference type="Gene3D" id="3.40.50.1820">
    <property type="entry name" value="alpha/beta hydrolase"/>
    <property type="match status" value="1"/>
</dbReference>
<organism evidence="2 3">
    <name type="scientific">Winogradskyella bathintestinalis</name>
    <dbReference type="NCBI Taxonomy" id="3035208"/>
    <lineage>
        <taxon>Bacteria</taxon>
        <taxon>Pseudomonadati</taxon>
        <taxon>Bacteroidota</taxon>
        <taxon>Flavobacteriia</taxon>
        <taxon>Flavobacteriales</taxon>
        <taxon>Flavobacteriaceae</taxon>
        <taxon>Winogradskyella</taxon>
    </lineage>
</organism>
<keyword evidence="3" id="KW-1185">Reference proteome</keyword>
<dbReference type="InterPro" id="IPR029058">
    <property type="entry name" value="AB_hydrolase_fold"/>
</dbReference>
<feature type="domain" description="AB hydrolase-1" evidence="1">
    <location>
        <begin position="21"/>
        <end position="244"/>
    </location>
</feature>
<evidence type="ECO:0000313" key="3">
    <source>
        <dbReference type="Proteomes" id="UP001231197"/>
    </source>
</evidence>
<comment type="caution">
    <text evidence="2">The sequence shown here is derived from an EMBL/GenBank/DDBJ whole genome shotgun (WGS) entry which is preliminary data.</text>
</comment>
<proteinExistence type="predicted"/>
<name>A0ABT7ZQY1_9FLAO</name>
<accession>A0ABT7ZQY1</accession>
<protein>
    <submittedName>
        <fullName evidence="2">Alpha/beta hydrolase</fullName>
    </submittedName>
</protein>
<keyword evidence="2" id="KW-0378">Hydrolase</keyword>
<dbReference type="InterPro" id="IPR050266">
    <property type="entry name" value="AB_hydrolase_sf"/>
</dbReference>
<dbReference type="PANTHER" id="PTHR43798">
    <property type="entry name" value="MONOACYLGLYCEROL LIPASE"/>
    <property type="match status" value="1"/>
</dbReference>
<evidence type="ECO:0000313" key="2">
    <source>
        <dbReference type="EMBL" id="MDN3491415.1"/>
    </source>
</evidence>
<dbReference type="InterPro" id="IPR000073">
    <property type="entry name" value="AB_hydrolase_1"/>
</dbReference>
<dbReference type="PRINTS" id="PR00111">
    <property type="entry name" value="ABHYDROLASE"/>
</dbReference>